<reference evidence="9" key="1">
    <citation type="submission" date="2025-08" db="UniProtKB">
        <authorList>
            <consortium name="RefSeq"/>
        </authorList>
    </citation>
    <scope>IDENTIFICATION</scope>
</reference>
<evidence type="ECO:0000256" key="3">
    <source>
        <dbReference type="ARBA" id="ARBA00005476"/>
    </source>
</evidence>
<feature type="region of interest" description="Disordered" evidence="6">
    <location>
        <begin position="554"/>
        <end position="619"/>
    </location>
</feature>
<feature type="compositionally biased region" description="Basic residues" evidence="6">
    <location>
        <begin position="372"/>
        <end position="381"/>
    </location>
</feature>
<dbReference type="Pfam" id="PF08235">
    <property type="entry name" value="LNS2"/>
    <property type="match status" value="1"/>
</dbReference>
<dbReference type="InterPro" id="IPR007651">
    <property type="entry name" value="Lipin_N"/>
</dbReference>
<sequence length="881" mass="98105">MNYVGQLAGQVIVTVKELYKGINQATLSGCIDVIVVQQQDGTYQCSPFHVRFGKLGVLRSKEKVIDIEINGNAVDLHMKLGDNGEAFFVEETEEEYEKLPAYLATSPIPTEDQFFKDIETPLVKPSGDERPSQSSDISHILETETVFTPSSVKKKKRRRKKCKQDSKKEEQAASPATEDTCDVGVSSEDEKGAQSASLLFHSGDHYPLSDGDWSPLDTTYSQAVCPKSDSELEVKPTESLLRSESHMEWTWGGFPESTKVSKRDRSDHHPRTAMITPSENTHFRVIPSEDNLISEVEKAASVEDTVCTIVKPKPRALCKRLSSATSVTELLEPPLENPPISYMLDADHLPSPSLAEAPPASKPAAKVDSPSKKKGVHKRSQHQGPDDIYLDDLKALEPEVAALYFPKSESDPGSRQWPESDTLSGSQSPQSVGSAAADSGTECLSDSAMDLPDVTLSLCGGLSENGEISKEKFMEHIITYHEFAENPGLIDNPNLVIRIYNRYYNWALAAPMILSLQVFQKSLPKATVESWVKDKMPKKSGRWWFWRKKESMTKQLPEAKEGKSEVPPSSDLPLSTKEPAGARPAEEDSSSDEGSQELEDSIKADPIPTDPLSHGSTTSYKKSLRLSSDQIAKLQLHDGPNDVVFSITTQYQGTCRCAGTIYLWNWNDKIVISDIDGTITKSDALGQILPQLGKDWTHQGIAKLYHSINENGYKFLYCSARAIGMADMTRGYLHWVNDKGTILPRGPLMLSPSSLFSAFHREVIEKKPEKFKIECLNDIRNLFAPSWRPFYAAFGNRPNDVYAYTQVGVPDCRIFTVNPKGELIQERTKGNKSSYHRLSELVEHVFPLLNKEQNSAFPCPEFSSFCYWRDPIPEVNLDDLA</sequence>
<dbReference type="SUPFAM" id="SSF56784">
    <property type="entry name" value="HAD-like"/>
    <property type="match status" value="1"/>
</dbReference>
<dbReference type="SMART" id="SM00775">
    <property type="entry name" value="LNS2"/>
    <property type="match status" value="1"/>
</dbReference>
<evidence type="ECO:0000256" key="2">
    <source>
        <dbReference type="ARBA" id="ARBA00001946"/>
    </source>
</evidence>
<organism evidence="8 9">
    <name type="scientific">Galeopterus variegatus</name>
    <name type="common">Malayan flying lemur</name>
    <name type="synonym">Cynocephalus variegatus</name>
    <dbReference type="NCBI Taxonomy" id="482537"/>
    <lineage>
        <taxon>Eukaryota</taxon>
        <taxon>Metazoa</taxon>
        <taxon>Chordata</taxon>
        <taxon>Craniata</taxon>
        <taxon>Vertebrata</taxon>
        <taxon>Euteleostomi</taxon>
        <taxon>Mammalia</taxon>
        <taxon>Eutheria</taxon>
        <taxon>Euarchontoglires</taxon>
        <taxon>Dermoptera</taxon>
        <taxon>Cynocephalidae</taxon>
        <taxon>Galeopterus</taxon>
    </lineage>
</organism>
<dbReference type="InterPro" id="IPR026058">
    <property type="entry name" value="LIPIN"/>
</dbReference>
<feature type="domain" description="LNS2/PITP" evidence="7">
    <location>
        <begin position="670"/>
        <end position="826"/>
    </location>
</feature>
<feature type="compositionally biased region" description="Basic and acidic residues" evidence="6">
    <location>
        <begin position="554"/>
        <end position="564"/>
    </location>
</feature>
<accession>A0ABM0QG96</accession>
<evidence type="ECO:0000256" key="4">
    <source>
        <dbReference type="ARBA" id="ARBA00012638"/>
    </source>
</evidence>
<comment type="catalytic activity">
    <reaction evidence="1">
        <text>a 1,2-diacyl-sn-glycero-3-phosphate + H2O = a 1,2-diacyl-sn-glycerol + phosphate</text>
        <dbReference type="Rhea" id="RHEA:27429"/>
        <dbReference type="ChEBI" id="CHEBI:15377"/>
        <dbReference type="ChEBI" id="CHEBI:17815"/>
        <dbReference type="ChEBI" id="CHEBI:43474"/>
        <dbReference type="ChEBI" id="CHEBI:58608"/>
        <dbReference type="EC" id="3.1.3.4"/>
    </reaction>
    <physiologicalReaction direction="left-to-right" evidence="1">
        <dbReference type="Rhea" id="RHEA:27430"/>
    </physiologicalReaction>
</comment>
<name>A0ABM0QG96_GALVR</name>
<keyword evidence="5" id="KW-0378">Hydrolase</keyword>
<dbReference type="GeneID" id="103587651"/>
<evidence type="ECO:0000313" key="9">
    <source>
        <dbReference type="RefSeq" id="XP_008567387.1"/>
    </source>
</evidence>
<dbReference type="Pfam" id="PF16876">
    <property type="entry name" value="Lipin_mid"/>
    <property type="match status" value="1"/>
</dbReference>
<dbReference type="PANTHER" id="PTHR12181:SF11">
    <property type="entry name" value="PHOSPHATIDATE PHOSPHATASE LPIN2"/>
    <property type="match status" value="1"/>
</dbReference>
<feature type="compositionally biased region" description="Low complexity" evidence="6">
    <location>
        <begin position="350"/>
        <end position="368"/>
    </location>
</feature>
<feature type="region of interest" description="Disordered" evidence="6">
    <location>
        <begin position="405"/>
        <end position="444"/>
    </location>
</feature>
<evidence type="ECO:0000256" key="6">
    <source>
        <dbReference type="SAM" id="MobiDB-lite"/>
    </source>
</evidence>
<dbReference type="EC" id="3.1.3.4" evidence="4"/>
<comment type="cofactor">
    <cofactor evidence="2">
        <name>Mg(2+)</name>
        <dbReference type="ChEBI" id="CHEBI:18420"/>
    </cofactor>
</comment>
<evidence type="ECO:0000256" key="5">
    <source>
        <dbReference type="ARBA" id="ARBA00022801"/>
    </source>
</evidence>
<dbReference type="InterPro" id="IPR013209">
    <property type="entry name" value="LNS2"/>
</dbReference>
<proteinExistence type="inferred from homology"/>
<dbReference type="RefSeq" id="XP_008567387.1">
    <property type="nucleotide sequence ID" value="XM_008569165.1"/>
</dbReference>
<feature type="compositionally biased region" description="Polar residues" evidence="6">
    <location>
        <begin position="411"/>
        <end position="433"/>
    </location>
</feature>
<feature type="compositionally biased region" description="Basic residues" evidence="6">
    <location>
        <begin position="152"/>
        <end position="162"/>
    </location>
</feature>
<evidence type="ECO:0000259" key="7">
    <source>
        <dbReference type="SMART" id="SM00775"/>
    </source>
</evidence>
<keyword evidence="8" id="KW-1185">Reference proteome</keyword>
<evidence type="ECO:0000256" key="1">
    <source>
        <dbReference type="ARBA" id="ARBA00001180"/>
    </source>
</evidence>
<feature type="region of interest" description="Disordered" evidence="6">
    <location>
        <begin position="121"/>
        <end position="189"/>
    </location>
</feature>
<gene>
    <name evidence="9" type="primary">LPIN2</name>
</gene>
<dbReference type="InterPro" id="IPR031315">
    <property type="entry name" value="LNS2/PITP"/>
</dbReference>
<dbReference type="Pfam" id="PF04571">
    <property type="entry name" value="Lipin_N"/>
    <property type="match status" value="1"/>
</dbReference>
<dbReference type="InterPro" id="IPR031703">
    <property type="entry name" value="Lipin_mid"/>
</dbReference>
<dbReference type="Proteomes" id="UP000694923">
    <property type="component" value="Unplaced"/>
</dbReference>
<feature type="region of interest" description="Disordered" evidence="6">
    <location>
        <begin position="341"/>
        <end position="388"/>
    </location>
</feature>
<comment type="similarity">
    <text evidence="3">Belongs to the lipin family.</text>
</comment>
<feature type="compositionally biased region" description="Acidic residues" evidence="6">
    <location>
        <begin position="587"/>
        <end position="599"/>
    </location>
</feature>
<evidence type="ECO:0000313" key="8">
    <source>
        <dbReference type="Proteomes" id="UP000694923"/>
    </source>
</evidence>
<dbReference type="PANTHER" id="PTHR12181">
    <property type="entry name" value="LIPIN"/>
    <property type="match status" value="1"/>
</dbReference>
<protein>
    <recommendedName>
        <fullName evidence="4">phosphatidate phosphatase</fullName>
        <ecNumber evidence="4">3.1.3.4</ecNumber>
    </recommendedName>
</protein>
<dbReference type="InterPro" id="IPR036412">
    <property type="entry name" value="HAD-like_sf"/>
</dbReference>